<dbReference type="Proteomes" id="UP000824120">
    <property type="component" value="Chromosome 4"/>
</dbReference>
<gene>
    <name evidence="1" type="ORF">H5410_022130</name>
</gene>
<dbReference type="EMBL" id="JACXVP010000004">
    <property type="protein sequence ID" value="KAG5610849.1"/>
    <property type="molecule type" value="Genomic_DNA"/>
</dbReference>
<keyword evidence="2" id="KW-1185">Reference proteome</keyword>
<accession>A0A9J5ZDB8</accession>
<organism evidence="1 2">
    <name type="scientific">Solanum commersonii</name>
    <name type="common">Commerson's wild potato</name>
    <name type="synonym">Commerson's nightshade</name>
    <dbReference type="NCBI Taxonomy" id="4109"/>
    <lineage>
        <taxon>Eukaryota</taxon>
        <taxon>Viridiplantae</taxon>
        <taxon>Streptophyta</taxon>
        <taxon>Embryophyta</taxon>
        <taxon>Tracheophyta</taxon>
        <taxon>Spermatophyta</taxon>
        <taxon>Magnoliopsida</taxon>
        <taxon>eudicotyledons</taxon>
        <taxon>Gunneridae</taxon>
        <taxon>Pentapetalae</taxon>
        <taxon>asterids</taxon>
        <taxon>lamiids</taxon>
        <taxon>Solanales</taxon>
        <taxon>Solanaceae</taxon>
        <taxon>Solanoideae</taxon>
        <taxon>Solaneae</taxon>
        <taxon>Solanum</taxon>
    </lineage>
</organism>
<sequence>MKEDVEPILNEAKGIDQSKDFGEASRVQKFVEGGMQIKHIHDVEPVSIQNPGYHIDGEIERMMEKKGANNAVSTSHHRGIGKNE</sequence>
<comment type="caution">
    <text evidence="1">The sequence shown here is derived from an EMBL/GenBank/DDBJ whole genome shotgun (WGS) entry which is preliminary data.</text>
</comment>
<evidence type="ECO:0000313" key="2">
    <source>
        <dbReference type="Proteomes" id="UP000824120"/>
    </source>
</evidence>
<protein>
    <submittedName>
        <fullName evidence="1">Uncharacterized protein</fullName>
    </submittedName>
</protein>
<name>A0A9J5ZDB8_SOLCO</name>
<proteinExistence type="predicted"/>
<reference evidence="1 2" key="1">
    <citation type="submission" date="2020-09" db="EMBL/GenBank/DDBJ databases">
        <title>De no assembly of potato wild relative species, Solanum commersonii.</title>
        <authorList>
            <person name="Cho K."/>
        </authorList>
    </citation>
    <scope>NUCLEOTIDE SEQUENCE [LARGE SCALE GENOMIC DNA]</scope>
    <source>
        <strain evidence="1">LZ3.2</strain>
        <tissue evidence="1">Leaf</tissue>
    </source>
</reference>
<evidence type="ECO:0000313" key="1">
    <source>
        <dbReference type="EMBL" id="KAG5610849.1"/>
    </source>
</evidence>
<dbReference type="AlphaFoldDB" id="A0A9J5ZDB8"/>